<dbReference type="InterPro" id="IPR043876">
    <property type="entry name" value="DUF5856"/>
</dbReference>
<evidence type="ECO:0000313" key="1">
    <source>
        <dbReference type="EMBL" id="QHT85364.1"/>
    </source>
</evidence>
<sequence length="122" mass="14549">MKTRKQTQAMPYTMVFLRILDIIKLFHWNTKNYSKHKATCSLHESLSKLVDSYVEQRFGEQGRVVVHETVRYDTLTDDAFLKELAQFKNYLIHMQNPSTDLSNKRDEMLGEVNQFLYLWTLQ</sequence>
<dbReference type="AlphaFoldDB" id="A0A6C0HXS5"/>
<proteinExistence type="predicted"/>
<dbReference type="EMBL" id="MN740041">
    <property type="protein sequence ID" value="QHT85364.1"/>
    <property type="molecule type" value="Genomic_DNA"/>
</dbReference>
<accession>A0A6C0HXS5</accession>
<reference evidence="1" key="1">
    <citation type="journal article" date="2020" name="Nature">
        <title>Giant virus diversity and host interactions through global metagenomics.</title>
        <authorList>
            <person name="Schulz F."/>
            <person name="Roux S."/>
            <person name="Paez-Espino D."/>
            <person name="Jungbluth S."/>
            <person name="Walsh D.A."/>
            <person name="Denef V.J."/>
            <person name="McMahon K.D."/>
            <person name="Konstantinidis K.T."/>
            <person name="Eloe-Fadrosh E.A."/>
            <person name="Kyrpides N.C."/>
            <person name="Woyke T."/>
        </authorList>
    </citation>
    <scope>NUCLEOTIDE SEQUENCE</scope>
    <source>
        <strain evidence="1">GVMAG-M-3300023184-17</strain>
    </source>
</reference>
<protein>
    <submittedName>
        <fullName evidence="1">Uncharacterized protein</fullName>
    </submittedName>
</protein>
<name>A0A6C0HXS5_9ZZZZ</name>
<dbReference type="Pfam" id="PF19174">
    <property type="entry name" value="DUF5856"/>
    <property type="match status" value="1"/>
</dbReference>
<organism evidence="1">
    <name type="scientific">viral metagenome</name>
    <dbReference type="NCBI Taxonomy" id="1070528"/>
    <lineage>
        <taxon>unclassified sequences</taxon>
        <taxon>metagenomes</taxon>
        <taxon>organismal metagenomes</taxon>
    </lineage>
</organism>